<dbReference type="Proteomes" id="UP000433532">
    <property type="component" value="Unassembled WGS sequence"/>
</dbReference>
<dbReference type="InterPro" id="IPR026337">
    <property type="entry name" value="AKG_HExxH"/>
</dbReference>
<name>A0A233SVQ0_PSEAI</name>
<evidence type="ECO:0000313" key="2">
    <source>
        <dbReference type="Proteomes" id="UP000433532"/>
    </source>
</evidence>
<evidence type="ECO:0000313" key="1">
    <source>
        <dbReference type="EMBL" id="MUI35963.1"/>
    </source>
</evidence>
<sequence length="370" mass="41433">MSPGTDRPWNSAFQPDRGLGAFHSLRKAILAQRTQLGLDALKQCDEVLRTAQEPGLPEPLLNLREGEGGSTLVFDDPVYSIWLRFFLRASANRRTEELIRHISKLPSVLQDVERRLTGKANLYVPGSAIALQREDLHPYVMKATPPTYDFSRAPSSSGEEGRTIGHPLRMQAGLLGSALKNIETAWPELHAQIEECVRIFGYLPDAAFRSCSAARYSGIVYLGNMDESLLDLEESIVHETGHQVLYQLGEMTRLTLPQTPLEANYVLPWSGSRRDLFGFLHAHYIYALLVKYYWRRANLDGREAAECRGRALLILSGCLKATPMLQGDANLTEQGRIIVERLAEELAELDGEIRGRVRHEREKANAEATG</sequence>
<dbReference type="NCBIfam" id="TIGR04267">
    <property type="entry name" value="mod_HExxH"/>
    <property type="match status" value="1"/>
</dbReference>
<dbReference type="EMBL" id="WOAD01000009">
    <property type="protein sequence ID" value="MUI35963.1"/>
    <property type="molecule type" value="Genomic_DNA"/>
</dbReference>
<protein>
    <submittedName>
        <fullName evidence="1">Uncharacterized protein</fullName>
    </submittedName>
</protein>
<dbReference type="RefSeq" id="WP_003130268.1">
    <property type="nucleotide sequence ID" value="NZ_BBQK01000010.1"/>
</dbReference>
<organism evidence="1 2">
    <name type="scientific">Pseudomonas aeruginosa</name>
    <dbReference type="NCBI Taxonomy" id="287"/>
    <lineage>
        <taxon>Bacteria</taxon>
        <taxon>Pseudomonadati</taxon>
        <taxon>Pseudomonadota</taxon>
        <taxon>Gammaproteobacteria</taxon>
        <taxon>Pseudomonadales</taxon>
        <taxon>Pseudomonadaceae</taxon>
        <taxon>Pseudomonas</taxon>
    </lineage>
</organism>
<reference evidence="1 2" key="1">
    <citation type="submission" date="2019-11" db="EMBL/GenBank/DDBJ databases">
        <title>Genomes of ocular Pseudomonas aeruginosa isolates.</title>
        <authorList>
            <person name="Khan M."/>
            <person name="Rice S.A."/>
            <person name="Willcox M.D.P."/>
            <person name="Stapleton F."/>
        </authorList>
    </citation>
    <scope>NUCLEOTIDE SEQUENCE [LARGE SCALE GENOMIC DNA]</scope>
    <source>
        <strain evidence="1 2">PA221</strain>
    </source>
</reference>
<accession>A0A233SVQ0</accession>
<gene>
    <name evidence="1" type="ORF">GNQ48_13170</name>
</gene>
<dbReference type="AlphaFoldDB" id="A0A233SVQ0"/>
<comment type="caution">
    <text evidence="1">The sequence shown here is derived from an EMBL/GenBank/DDBJ whole genome shotgun (WGS) entry which is preliminary data.</text>
</comment>
<proteinExistence type="predicted"/>